<evidence type="ECO:0000256" key="1">
    <source>
        <dbReference type="ARBA" id="ARBA00008045"/>
    </source>
</evidence>
<name>A0AAN8EXS8_TRICO</name>
<comment type="caution">
    <text evidence="6">The sequence shown here is derived from an EMBL/GenBank/DDBJ whole genome shotgun (WGS) entry which is preliminary data.</text>
</comment>
<dbReference type="EMBL" id="WIXE01019222">
    <property type="protein sequence ID" value="KAK5970206.1"/>
    <property type="molecule type" value="Genomic_DNA"/>
</dbReference>
<dbReference type="SUPFAM" id="SSF46579">
    <property type="entry name" value="Prefoldin"/>
    <property type="match status" value="1"/>
</dbReference>
<evidence type="ECO:0000313" key="6">
    <source>
        <dbReference type="EMBL" id="KAK5970206.1"/>
    </source>
</evidence>
<dbReference type="AlphaFoldDB" id="A0AAN8EXS8"/>
<dbReference type="InterPro" id="IPR016661">
    <property type="entry name" value="PFDN4"/>
</dbReference>
<evidence type="ECO:0000313" key="7">
    <source>
        <dbReference type="Proteomes" id="UP001331761"/>
    </source>
</evidence>
<dbReference type="GO" id="GO:0051082">
    <property type="term" value="F:unfolded protein binding"/>
    <property type="evidence" value="ECO:0007669"/>
    <property type="project" value="InterPro"/>
</dbReference>
<evidence type="ECO:0000256" key="5">
    <source>
        <dbReference type="SAM" id="Coils"/>
    </source>
</evidence>
<keyword evidence="7" id="KW-1185">Reference proteome</keyword>
<evidence type="ECO:0000256" key="3">
    <source>
        <dbReference type="ARBA" id="ARBA00023186"/>
    </source>
</evidence>
<accession>A0AAN8EXS8</accession>
<proteinExistence type="inferred from homology"/>
<feature type="coiled-coil region" evidence="5">
    <location>
        <begin position="25"/>
        <end position="52"/>
    </location>
</feature>
<evidence type="ECO:0000256" key="2">
    <source>
        <dbReference type="ARBA" id="ARBA00011695"/>
    </source>
</evidence>
<dbReference type="Proteomes" id="UP001331761">
    <property type="component" value="Unassembled WGS sequence"/>
</dbReference>
<dbReference type="GO" id="GO:0005737">
    <property type="term" value="C:cytoplasm"/>
    <property type="evidence" value="ECO:0007669"/>
    <property type="project" value="TreeGrafter"/>
</dbReference>
<evidence type="ECO:0000256" key="4">
    <source>
        <dbReference type="PIRNR" id="PIRNR016477"/>
    </source>
</evidence>
<feature type="coiled-coil region" evidence="5">
    <location>
        <begin position="84"/>
        <end position="118"/>
    </location>
</feature>
<sequence>MTLVEYQIMAAPTVTSADQQLINKFARLHQNFTQIKEEIKELSNDLLNINEAADEIMLLDTDECDTIPFKIGQTFVHFDSDTMTTKLEQLKETTEKSISELKAQNASHQKEMDDLKRTLYAKFGDRINLESDKDS</sequence>
<protein>
    <recommendedName>
        <fullName evidence="4">Prefoldin subunit 4</fullName>
    </recommendedName>
</protein>
<gene>
    <name evidence="6" type="ORF">GCK32_000924</name>
</gene>
<dbReference type="Gene3D" id="1.10.287.370">
    <property type="match status" value="1"/>
</dbReference>
<dbReference type="GO" id="GO:0006457">
    <property type="term" value="P:protein folding"/>
    <property type="evidence" value="ECO:0007669"/>
    <property type="project" value="UniProtKB-UniRule"/>
</dbReference>
<comment type="subunit">
    <text evidence="2 4">Heterohexamer of two PFD-alpha type and four PFD-beta type subunits.</text>
</comment>
<keyword evidence="3 4" id="KW-0143">Chaperone</keyword>
<dbReference type="InterPro" id="IPR009053">
    <property type="entry name" value="Prefoldin"/>
</dbReference>
<organism evidence="6 7">
    <name type="scientific">Trichostrongylus colubriformis</name>
    <name type="common">Black scour worm</name>
    <dbReference type="NCBI Taxonomy" id="6319"/>
    <lineage>
        <taxon>Eukaryota</taxon>
        <taxon>Metazoa</taxon>
        <taxon>Ecdysozoa</taxon>
        <taxon>Nematoda</taxon>
        <taxon>Chromadorea</taxon>
        <taxon>Rhabditida</taxon>
        <taxon>Rhabditina</taxon>
        <taxon>Rhabditomorpha</taxon>
        <taxon>Strongyloidea</taxon>
        <taxon>Trichostrongylidae</taxon>
        <taxon>Trichostrongylus</taxon>
    </lineage>
</organism>
<comment type="function">
    <text evidence="4">Binds specifically to cytosolic chaperonin (c-CPN) and transfers target proteins to it. Binds to nascent polypeptide chain and promotes folding in an environment in which there are many competing pathways for nonnative proteins.</text>
</comment>
<reference evidence="6 7" key="1">
    <citation type="submission" date="2019-10" db="EMBL/GenBank/DDBJ databases">
        <title>Assembly and Annotation for the nematode Trichostrongylus colubriformis.</title>
        <authorList>
            <person name="Martin J."/>
        </authorList>
    </citation>
    <scope>NUCLEOTIDE SEQUENCE [LARGE SCALE GENOMIC DNA]</scope>
    <source>
        <strain evidence="6">G859</strain>
        <tissue evidence="6">Whole worm</tissue>
    </source>
</reference>
<dbReference type="PANTHER" id="PTHR21100:SF9">
    <property type="entry name" value="PREFOLDIN SUBUNIT 4"/>
    <property type="match status" value="1"/>
</dbReference>
<dbReference type="PIRSF" id="PIRSF016477">
    <property type="entry name" value="Prefoldin_subunit_4"/>
    <property type="match status" value="1"/>
</dbReference>
<dbReference type="CDD" id="cd23165">
    <property type="entry name" value="Prefoldin_4"/>
    <property type="match status" value="1"/>
</dbReference>
<dbReference type="Pfam" id="PF01920">
    <property type="entry name" value="Prefoldin_2"/>
    <property type="match status" value="1"/>
</dbReference>
<keyword evidence="5" id="KW-0175">Coiled coil</keyword>
<comment type="similarity">
    <text evidence="1 4">Belongs to the prefoldin subunit beta family.</text>
</comment>
<dbReference type="GO" id="GO:0016272">
    <property type="term" value="C:prefoldin complex"/>
    <property type="evidence" value="ECO:0007669"/>
    <property type="project" value="UniProtKB-UniRule"/>
</dbReference>
<dbReference type="PANTHER" id="PTHR21100">
    <property type="entry name" value="PREFOLDIN SUBUNIT 4"/>
    <property type="match status" value="1"/>
</dbReference>
<dbReference type="InterPro" id="IPR002777">
    <property type="entry name" value="PFD_beta-like"/>
</dbReference>